<accession>A0A7X0U1L6</accession>
<feature type="signal peptide" evidence="1">
    <location>
        <begin position="1"/>
        <end position="24"/>
    </location>
</feature>
<proteinExistence type="predicted"/>
<keyword evidence="3" id="KW-1185">Reference proteome</keyword>
<evidence type="ECO:0000256" key="1">
    <source>
        <dbReference type="SAM" id="SignalP"/>
    </source>
</evidence>
<organism evidence="2 3">
    <name type="scientific">Nonomuraea rubra</name>
    <dbReference type="NCBI Taxonomy" id="46180"/>
    <lineage>
        <taxon>Bacteria</taxon>
        <taxon>Bacillati</taxon>
        <taxon>Actinomycetota</taxon>
        <taxon>Actinomycetes</taxon>
        <taxon>Streptosporangiales</taxon>
        <taxon>Streptosporangiaceae</taxon>
        <taxon>Nonomuraea</taxon>
    </lineage>
</organism>
<gene>
    <name evidence="2" type="ORF">HD593_006359</name>
</gene>
<evidence type="ECO:0000313" key="3">
    <source>
        <dbReference type="Proteomes" id="UP000565579"/>
    </source>
</evidence>
<feature type="chain" id="PRO_5039169047" evidence="1">
    <location>
        <begin position="25"/>
        <end position="168"/>
    </location>
</feature>
<dbReference type="RefSeq" id="WP_185105613.1">
    <property type="nucleotide sequence ID" value="NZ_JACHMI010000001.1"/>
</dbReference>
<sequence>MDKRSPAVTGFIAAALLASPTLPAAATAHSSPTAQATASALTWGPYYSPGGKRAKAFGTITPIGEDHETLPSAATLTVSGTVSDLTRGSACGWAVFGIATINAAGTRVAWTHHPVRTCAFRAARKFSFTYHRVYQVDLKVCSERRAGKPSIQCTAGNPAWRTLYTSPH</sequence>
<dbReference type="EMBL" id="JACHMI010000001">
    <property type="protein sequence ID" value="MBB6551564.1"/>
    <property type="molecule type" value="Genomic_DNA"/>
</dbReference>
<reference evidence="2 3" key="1">
    <citation type="submission" date="2020-08" db="EMBL/GenBank/DDBJ databases">
        <title>Sequencing the genomes of 1000 actinobacteria strains.</title>
        <authorList>
            <person name="Klenk H.-P."/>
        </authorList>
    </citation>
    <scope>NUCLEOTIDE SEQUENCE [LARGE SCALE GENOMIC DNA]</scope>
    <source>
        <strain evidence="2 3">DSM 43768</strain>
    </source>
</reference>
<dbReference type="Proteomes" id="UP000565579">
    <property type="component" value="Unassembled WGS sequence"/>
</dbReference>
<protein>
    <submittedName>
        <fullName evidence="2">Uncharacterized protein</fullName>
    </submittedName>
</protein>
<evidence type="ECO:0000313" key="2">
    <source>
        <dbReference type="EMBL" id="MBB6551564.1"/>
    </source>
</evidence>
<keyword evidence="1" id="KW-0732">Signal</keyword>
<name>A0A7X0U1L6_9ACTN</name>
<dbReference type="AlphaFoldDB" id="A0A7X0U1L6"/>
<comment type="caution">
    <text evidence="2">The sequence shown here is derived from an EMBL/GenBank/DDBJ whole genome shotgun (WGS) entry which is preliminary data.</text>
</comment>